<protein>
    <recommendedName>
        <fullName evidence="5">MYND-type domain-containing protein</fullName>
    </recommendedName>
</protein>
<proteinExistence type="predicted"/>
<comment type="caution">
    <text evidence="6">The sequence shown here is derived from an EMBL/GenBank/DDBJ whole genome shotgun (WGS) entry which is preliminary data.</text>
</comment>
<keyword evidence="7" id="KW-1185">Reference proteome</keyword>
<dbReference type="Gene3D" id="6.10.140.2220">
    <property type="match status" value="1"/>
</dbReference>
<evidence type="ECO:0000256" key="1">
    <source>
        <dbReference type="ARBA" id="ARBA00022723"/>
    </source>
</evidence>
<accession>A0AAD7HYU2</accession>
<evidence type="ECO:0000256" key="2">
    <source>
        <dbReference type="ARBA" id="ARBA00022771"/>
    </source>
</evidence>
<keyword evidence="2 4" id="KW-0863">Zinc-finger</keyword>
<gene>
    <name evidence="6" type="ORF">B0H16DRAFT_1775244</name>
</gene>
<dbReference type="EMBL" id="JARKIB010000161">
    <property type="protein sequence ID" value="KAJ7730155.1"/>
    <property type="molecule type" value="Genomic_DNA"/>
</dbReference>
<dbReference type="AlphaFoldDB" id="A0AAD7HYU2"/>
<reference evidence="6" key="1">
    <citation type="submission" date="2023-03" db="EMBL/GenBank/DDBJ databases">
        <title>Massive genome expansion in bonnet fungi (Mycena s.s.) driven by repeated elements and novel gene families across ecological guilds.</title>
        <authorList>
            <consortium name="Lawrence Berkeley National Laboratory"/>
            <person name="Harder C.B."/>
            <person name="Miyauchi S."/>
            <person name="Viragh M."/>
            <person name="Kuo A."/>
            <person name="Thoen E."/>
            <person name="Andreopoulos B."/>
            <person name="Lu D."/>
            <person name="Skrede I."/>
            <person name="Drula E."/>
            <person name="Henrissat B."/>
            <person name="Morin E."/>
            <person name="Kohler A."/>
            <person name="Barry K."/>
            <person name="LaButti K."/>
            <person name="Morin E."/>
            <person name="Salamov A."/>
            <person name="Lipzen A."/>
            <person name="Mereny Z."/>
            <person name="Hegedus B."/>
            <person name="Baldrian P."/>
            <person name="Stursova M."/>
            <person name="Weitz H."/>
            <person name="Taylor A."/>
            <person name="Grigoriev I.V."/>
            <person name="Nagy L.G."/>
            <person name="Martin F."/>
            <person name="Kauserud H."/>
        </authorList>
    </citation>
    <scope>NUCLEOTIDE SEQUENCE</scope>
    <source>
        <strain evidence="6">CBHHK182m</strain>
    </source>
</reference>
<dbReference type="GO" id="GO:0008270">
    <property type="term" value="F:zinc ion binding"/>
    <property type="evidence" value="ECO:0007669"/>
    <property type="project" value="UniProtKB-KW"/>
</dbReference>
<sequence length="381" mass="42963">MDRRFGAEGKLGIGGGGLVSEESQRNLEMAENICRRGMPNDAVPYLQIALKDKNNFDAEIQMAYLSPDLLFSVEVLETSEKRARAVLIKRLGAKCFDDDGPCVGRFCDAELLLTRPYMRVLQALVRIRTIIEMLRLCPGDNLLQRWWLGPLLIRTGRPADALSFCQTWLQTFETGRTPIRGGTLFPPPSKKLLDAETEDRFARYAPCNMVYTAALAAFKLWGLCAQSAQFLRIAARTNPAILAKIIARRAQPKEGNLTMQTERNGSEEAHDYLWMAQDLWMEPDVWSWVNEDAGAAEHILRFCSRPDCAAQEAKATQFKRCAACHQAMYCGSVCQKADWKRHKPGCVKEVELKKNMKKIFKDKPTTIPVYAVDGREIGQLP</sequence>
<dbReference type="SUPFAM" id="SSF144232">
    <property type="entry name" value="HIT/MYND zinc finger-like"/>
    <property type="match status" value="1"/>
</dbReference>
<organism evidence="6 7">
    <name type="scientific">Mycena metata</name>
    <dbReference type="NCBI Taxonomy" id="1033252"/>
    <lineage>
        <taxon>Eukaryota</taxon>
        <taxon>Fungi</taxon>
        <taxon>Dikarya</taxon>
        <taxon>Basidiomycota</taxon>
        <taxon>Agaricomycotina</taxon>
        <taxon>Agaricomycetes</taxon>
        <taxon>Agaricomycetidae</taxon>
        <taxon>Agaricales</taxon>
        <taxon>Marasmiineae</taxon>
        <taxon>Mycenaceae</taxon>
        <taxon>Mycena</taxon>
    </lineage>
</organism>
<evidence type="ECO:0000256" key="3">
    <source>
        <dbReference type="ARBA" id="ARBA00022833"/>
    </source>
</evidence>
<feature type="domain" description="MYND-type" evidence="5">
    <location>
        <begin position="308"/>
        <end position="346"/>
    </location>
</feature>
<dbReference type="InterPro" id="IPR002893">
    <property type="entry name" value="Znf_MYND"/>
</dbReference>
<evidence type="ECO:0000256" key="4">
    <source>
        <dbReference type="PROSITE-ProRule" id="PRU00134"/>
    </source>
</evidence>
<dbReference type="Proteomes" id="UP001215598">
    <property type="component" value="Unassembled WGS sequence"/>
</dbReference>
<dbReference type="PANTHER" id="PTHR46758">
    <property type="entry name" value="MYND DOMAIN-CONTAINING"/>
    <property type="match status" value="1"/>
</dbReference>
<evidence type="ECO:0000313" key="6">
    <source>
        <dbReference type="EMBL" id="KAJ7730155.1"/>
    </source>
</evidence>
<dbReference type="Pfam" id="PF01753">
    <property type="entry name" value="zf-MYND"/>
    <property type="match status" value="1"/>
</dbReference>
<name>A0AAD7HYU2_9AGAR</name>
<dbReference type="PANTHER" id="PTHR46758:SF2">
    <property type="entry name" value="OJ1485_B09.11 PROTEIN"/>
    <property type="match status" value="1"/>
</dbReference>
<keyword evidence="1" id="KW-0479">Metal-binding</keyword>
<dbReference type="InterPro" id="IPR044508">
    <property type="entry name" value="At5g50450/At1g67340-like"/>
</dbReference>
<keyword evidence="3" id="KW-0862">Zinc</keyword>
<evidence type="ECO:0000259" key="5">
    <source>
        <dbReference type="PROSITE" id="PS50865"/>
    </source>
</evidence>
<dbReference type="PROSITE" id="PS50865">
    <property type="entry name" value="ZF_MYND_2"/>
    <property type="match status" value="1"/>
</dbReference>
<evidence type="ECO:0000313" key="7">
    <source>
        <dbReference type="Proteomes" id="UP001215598"/>
    </source>
</evidence>